<dbReference type="EMBL" id="CP151657">
    <property type="protein sequence ID" value="WZP15859.1"/>
    <property type="molecule type" value="Genomic_DNA"/>
</dbReference>
<protein>
    <submittedName>
        <fullName evidence="3">Nucleoside/nucleotide kinase family protein</fullName>
    </submittedName>
</protein>
<organism evidence="3 4">
    <name type="scientific">Arthrobacter citreus</name>
    <dbReference type="NCBI Taxonomy" id="1670"/>
    <lineage>
        <taxon>Bacteria</taxon>
        <taxon>Bacillati</taxon>
        <taxon>Actinomycetota</taxon>
        <taxon>Actinomycetes</taxon>
        <taxon>Micrococcales</taxon>
        <taxon>Micrococcaceae</taxon>
        <taxon>Arthrobacter</taxon>
    </lineage>
</organism>
<keyword evidence="3" id="KW-0418">Kinase</keyword>
<evidence type="ECO:0000259" key="2">
    <source>
        <dbReference type="SMART" id="SM00382"/>
    </source>
</evidence>
<dbReference type="Proteomes" id="UP001448858">
    <property type="component" value="Chromosome"/>
</dbReference>
<dbReference type="Gene3D" id="3.40.50.300">
    <property type="entry name" value="P-loop containing nucleotide triphosphate hydrolases"/>
    <property type="match status" value="1"/>
</dbReference>
<gene>
    <name evidence="3" type="ORF">AAE021_17210</name>
</gene>
<dbReference type="NCBIfam" id="NF006743">
    <property type="entry name" value="PRK09270.1-2"/>
    <property type="match status" value="1"/>
</dbReference>
<dbReference type="SUPFAM" id="SSF52540">
    <property type="entry name" value="P-loop containing nucleoside triphosphate hydrolases"/>
    <property type="match status" value="1"/>
</dbReference>
<evidence type="ECO:0000313" key="3">
    <source>
        <dbReference type="EMBL" id="WZP15859.1"/>
    </source>
</evidence>
<keyword evidence="3" id="KW-0808">Transferase</keyword>
<accession>A0ABZ2ZUM7</accession>
<dbReference type="InterPro" id="IPR003593">
    <property type="entry name" value="AAA+_ATPase"/>
</dbReference>
<dbReference type="InterPro" id="IPR027417">
    <property type="entry name" value="P-loop_NTPase"/>
</dbReference>
<feature type="domain" description="AAA+ ATPase" evidence="2">
    <location>
        <begin position="43"/>
        <end position="200"/>
    </location>
</feature>
<dbReference type="GO" id="GO:0016301">
    <property type="term" value="F:kinase activity"/>
    <property type="evidence" value="ECO:0007669"/>
    <property type="project" value="UniProtKB-KW"/>
</dbReference>
<dbReference type="PANTHER" id="PTHR10285">
    <property type="entry name" value="URIDINE KINASE"/>
    <property type="match status" value="1"/>
</dbReference>
<feature type="region of interest" description="Disordered" evidence="1">
    <location>
        <begin position="1"/>
        <end position="24"/>
    </location>
</feature>
<proteinExistence type="predicted"/>
<feature type="compositionally biased region" description="Polar residues" evidence="1">
    <location>
        <begin position="1"/>
        <end position="11"/>
    </location>
</feature>
<keyword evidence="4" id="KW-1185">Reference proteome</keyword>
<evidence type="ECO:0000313" key="4">
    <source>
        <dbReference type="Proteomes" id="UP001448858"/>
    </source>
</evidence>
<dbReference type="SMART" id="SM00382">
    <property type="entry name" value="AAA"/>
    <property type="match status" value="1"/>
</dbReference>
<dbReference type="RefSeq" id="WP_342023511.1">
    <property type="nucleotide sequence ID" value="NZ_CP151657.1"/>
</dbReference>
<sequence length="240" mass="25604">MDNSPHPNSTGPAAPEPTGSVDGTPATVVELAGRARLLASSGGRRILGITGAPGAGKSTVAAELAAALGPETAVLVPMDGFHLANSVLEALGRRGRKGAPDTFDDGGYAALLERLRRQTAQEPVIYAPDFRRELEEPIGSALPIRCDVPLVITEGNYLLLPDGRWPRARAAMDEVWFLATGDDIRRERLIRRHMDFGKSAADAETWALGSDETNAGTVRRYARLADLTVRLPENPGPSLH</sequence>
<name>A0ABZ2ZUM7_9MICC</name>
<reference evidence="3 4" key="1">
    <citation type="submission" date="2024-04" db="EMBL/GenBank/DDBJ databases">
        <title>Arthrobacter sp. from Plains bison fecal sample.</title>
        <authorList>
            <person name="Ruzzini A."/>
        </authorList>
    </citation>
    <scope>NUCLEOTIDE SEQUENCE [LARGE SCALE GENOMIC DNA]</scope>
    <source>
        <strain evidence="3 4">EINP1</strain>
    </source>
</reference>
<evidence type="ECO:0000256" key="1">
    <source>
        <dbReference type="SAM" id="MobiDB-lite"/>
    </source>
</evidence>